<dbReference type="Pfam" id="PF00059">
    <property type="entry name" value="Lectin_C"/>
    <property type="match status" value="1"/>
</dbReference>
<name>A0AAV2L1Z3_KNICA</name>
<evidence type="ECO:0000313" key="3">
    <source>
        <dbReference type="EMBL" id="CAL1596297.1"/>
    </source>
</evidence>
<feature type="compositionally biased region" description="Polar residues" evidence="1">
    <location>
        <begin position="12"/>
        <end position="21"/>
    </location>
</feature>
<dbReference type="PROSITE" id="PS50041">
    <property type="entry name" value="C_TYPE_LECTIN_2"/>
    <property type="match status" value="1"/>
</dbReference>
<sequence>MDPKSFCEKDQSQTVGASASPSNPGCINVFLLLPKPQRLHTSPEMAAALLALLLASVSLGTGRAMNQGDQGCEDDWTQFGSRCFRFYNERKSWQNAESVCLTAGANLASVHSLQENDFISDSVLNVTGFSAYTWLGGYTDQNHRWVWSDGTPWDFEHWSPGQPDNHNDQEHHLMFNFGERKALVLGEGGGRNGCRGGRGEAGEGGG</sequence>
<evidence type="ECO:0000313" key="4">
    <source>
        <dbReference type="Proteomes" id="UP001497482"/>
    </source>
</evidence>
<dbReference type="Proteomes" id="UP001497482">
    <property type="component" value="Chromosome 21"/>
</dbReference>
<dbReference type="InterPro" id="IPR016186">
    <property type="entry name" value="C-type_lectin-like/link_sf"/>
</dbReference>
<dbReference type="PANTHER" id="PTHR22803">
    <property type="entry name" value="MANNOSE, PHOSPHOLIPASE, LECTIN RECEPTOR RELATED"/>
    <property type="match status" value="1"/>
</dbReference>
<dbReference type="InterPro" id="IPR001304">
    <property type="entry name" value="C-type_lectin-like"/>
</dbReference>
<dbReference type="InterPro" id="IPR016187">
    <property type="entry name" value="CTDL_fold"/>
</dbReference>
<evidence type="ECO:0000259" key="2">
    <source>
        <dbReference type="PROSITE" id="PS50041"/>
    </source>
</evidence>
<organism evidence="3 4">
    <name type="scientific">Knipowitschia caucasica</name>
    <name type="common">Caucasian dwarf goby</name>
    <name type="synonym">Pomatoschistus caucasicus</name>
    <dbReference type="NCBI Taxonomy" id="637954"/>
    <lineage>
        <taxon>Eukaryota</taxon>
        <taxon>Metazoa</taxon>
        <taxon>Chordata</taxon>
        <taxon>Craniata</taxon>
        <taxon>Vertebrata</taxon>
        <taxon>Euteleostomi</taxon>
        <taxon>Actinopterygii</taxon>
        <taxon>Neopterygii</taxon>
        <taxon>Teleostei</taxon>
        <taxon>Neoteleostei</taxon>
        <taxon>Acanthomorphata</taxon>
        <taxon>Gobiaria</taxon>
        <taxon>Gobiiformes</taxon>
        <taxon>Gobioidei</taxon>
        <taxon>Gobiidae</taxon>
        <taxon>Gobiinae</taxon>
        <taxon>Knipowitschia</taxon>
    </lineage>
</organism>
<protein>
    <recommendedName>
        <fullName evidence="2">C-type lectin domain-containing protein</fullName>
    </recommendedName>
</protein>
<accession>A0AAV2L1Z3</accession>
<feature type="compositionally biased region" description="Basic and acidic residues" evidence="1">
    <location>
        <begin position="1"/>
        <end position="11"/>
    </location>
</feature>
<dbReference type="InterPro" id="IPR050111">
    <property type="entry name" value="C-type_lectin/snaclec_domain"/>
</dbReference>
<dbReference type="SUPFAM" id="SSF56436">
    <property type="entry name" value="C-type lectin-like"/>
    <property type="match status" value="1"/>
</dbReference>
<evidence type="ECO:0000256" key="1">
    <source>
        <dbReference type="SAM" id="MobiDB-lite"/>
    </source>
</evidence>
<keyword evidence="4" id="KW-1185">Reference proteome</keyword>
<feature type="domain" description="C-type lectin" evidence="2">
    <location>
        <begin position="79"/>
        <end position="171"/>
    </location>
</feature>
<dbReference type="AlphaFoldDB" id="A0AAV2L1Z3"/>
<reference evidence="3 4" key="1">
    <citation type="submission" date="2024-04" db="EMBL/GenBank/DDBJ databases">
        <authorList>
            <person name="Waldvogel A.-M."/>
            <person name="Schoenle A."/>
        </authorList>
    </citation>
    <scope>NUCLEOTIDE SEQUENCE [LARGE SCALE GENOMIC DNA]</scope>
</reference>
<feature type="region of interest" description="Disordered" evidence="1">
    <location>
        <begin position="1"/>
        <end position="21"/>
    </location>
</feature>
<dbReference type="SMART" id="SM00034">
    <property type="entry name" value="CLECT"/>
    <property type="match status" value="1"/>
</dbReference>
<gene>
    <name evidence="3" type="ORF">KC01_LOCUS24997</name>
</gene>
<dbReference type="Gene3D" id="3.10.100.10">
    <property type="entry name" value="Mannose-Binding Protein A, subunit A"/>
    <property type="match status" value="1"/>
</dbReference>
<dbReference type="EMBL" id="OZ035843">
    <property type="protein sequence ID" value="CAL1596297.1"/>
    <property type="molecule type" value="Genomic_DNA"/>
</dbReference>
<proteinExistence type="predicted"/>